<evidence type="ECO:0000313" key="2">
    <source>
        <dbReference type="Proteomes" id="UP000031561"/>
    </source>
</evidence>
<dbReference type="SUPFAM" id="SSF54447">
    <property type="entry name" value="ssDNA-binding transcriptional regulator domain"/>
    <property type="match status" value="1"/>
</dbReference>
<protein>
    <submittedName>
        <fullName evidence="1">DUF1818 family protein</fullName>
    </submittedName>
</protein>
<dbReference type="RefSeq" id="WP_166280875.1">
    <property type="nucleotide sequence ID" value="NZ_JTHE03000037.1"/>
</dbReference>
<keyword evidence="2" id="KW-1185">Reference proteome</keyword>
<gene>
    <name evidence="1" type="ORF">QQ91_0005500</name>
</gene>
<reference evidence="1 2" key="1">
    <citation type="journal article" date="2015" name="Genome Announc.">
        <title>Draft Genome Sequence of Filamentous Marine Cyanobacterium Lyngbya confervoides Strain BDU141951.</title>
        <authorList>
            <person name="Chandrababunaidu M.M."/>
            <person name="Sen D."/>
            <person name="Tripathy S."/>
        </authorList>
    </citation>
    <scope>NUCLEOTIDE SEQUENCE [LARGE SCALE GENOMIC DNA]</scope>
    <source>
        <strain evidence="1 2">BDU141951</strain>
    </source>
</reference>
<dbReference type="AlphaFoldDB" id="A0ABD4T125"/>
<organism evidence="1 2">
    <name type="scientific">Lyngbya confervoides BDU141951</name>
    <dbReference type="NCBI Taxonomy" id="1574623"/>
    <lineage>
        <taxon>Bacteria</taxon>
        <taxon>Bacillati</taxon>
        <taxon>Cyanobacteriota</taxon>
        <taxon>Cyanophyceae</taxon>
        <taxon>Oscillatoriophycideae</taxon>
        <taxon>Oscillatoriales</taxon>
        <taxon>Microcoleaceae</taxon>
        <taxon>Lyngbya</taxon>
    </lineage>
</organism>
<proteinExistence type="predicted"/>
<evidence type="ECO:0000313" key="1">
    <source>
        <dbReference type="EMBL" id="MCM1982282.1"/>
    </source>
</evidence>
<comment type="caution">
    <text evidence="1">The sequence shown here is derived from an EMBL/GenBank/DDBJ whole genome shotgun (WGS) entry which is preliminary data.</text>
</comment>
<dbReference type="InterPro" id="IPR009044">
    <property type="entry name" value="ssDNA-bd_transcriptional_reg"/>
</dbReference>
<dbReference type="Gene3D" id="2.30.31.10">
    <property type="entry name" value="Transcriptional Coactivator Pc4, Chain A"/>
    <property type="match status" value="1"/>
</dbReference>
<sequence length="120" mass="13894">MKKFRTGEHWRVGWNPNAATFKALVGAEDWSVELTQAEFNDFVRMLRQLTEALEVASTELMDEEAIAIDQETELIWMQLNGFPHEFSLSFMLLTGRRAEGHWNTSATQKFIQAIQTIQLF</sequence>
<dbReference type="Proteomes" id="UP000031561">
    <property type="component" value="Unassembled WGS sequence"/>
</dbReference>
<accession>A0ABD4T125</accession>
<dbReference type="InterPro" id="IPR014947">
    <property type="entry name" value="DUF1818"/>
</dbReference>
<dbReference type="Pfam" id="PF08848">
    <property type="entry name" value="DUF1818"/>
    <property type="match status" value="1"/>
</dbReference>
<dbReference type="EMBL" id="JTHE03000037">
    <property type="protein sequence ID" value="MCM1982282.1"/>
    <property type="molecule type" value="Genomic_DNA"/>
</dbReference>
<name>A0ABD4T125_9CYAN</name>